<dbReference type="Pfam" id="PF14322">
    <property type="entry name" value="SusD-like_3"/>
    <property type="match status" value="1"/>
</dbReference>
<evidence type="ECO:0000256" key="4">
    <source>
        <dbReference type="ARBA" id="ARBA00023136"/>
    </source>
</evidence>
<gene>
    <name evidence="9" type="ORF">NCTC11429_04389</name>
</gene>
<evidence type="ECO:0000259" key="8">
    <source>
        <dbReference type="Pfam" id="PF14322"/>
    </source>
</evidence>
<keyword evidence="4" id="KW-0472">Membrane</keyword>
<dbReference type="AlphaFoldDB" id="A0A4U9VY12"/>
<accession>A0A4U9VY12</accession>
<dbReference type="InterPro" id="IPR011990">
    <property type="entry name" value="TPR-like_helical_dom_sf"/>
</dbReference>
<dbReference type="SUPFAM" id="SSF48452">
    <property type="entry name" value="TPR-like"/>
    <property type="match status" value="1"/>
</dbReference>
<keyword evidence="5" id="KW-0998">Cell outer membrane</keyword>
<dbReference type="EMBL" id="LR590484">
    <property type="protein sequence ID" value="VTR51613.1"/>
    <property type="molecule type" value="Genomic_DNA"/>
</dbReference>
<dbReference type="InterPro" id="IPR012944">
    <property type="entry name" value="SusD_RagB_dom"/>
</dbReference>
<sequence length="545" mass="61541">MKRTIKNIVMASVVALASAGCSKILDEYNPSGLTAETVFTTPEGFETLVNAAYSYQRWWYGKEEGYSMSEMGTDLWMGGAGDTFPDLMRYSNLQGSNDALKAEWKALYSAVNVCNAGVGRIDAAGFDSTTKAIRLAELRFLRAFYYWHILQTWGGVHLTTTETVGILTTANKTAPEEFYALIESDLLAAIKDLPNTSEDYGRVTNPAARAFLSRVYLSEGKYKEANDYALSVIKGNYGFELLKNYADLWNMANLKNKEVVYAVNYSTNLVLNDKLNEISNPLGHNRGSNNGHLLFLMKYDTETGMVRDLANGRPFNRYMPTRFLLDLYPEGDSRYAASFKEVFYANNPKTTSVIKLGDTAVYATRRAIGNVNKPYKIYDRNYIYASDGKVNDQMRYPTLSKFLDPTRPSSDEAQSARDVFVIRFAELYLNAAEAQLRLGNLDSAAHWVNIIRARAAQPGSEEKMKVSASQMTLDFILDERAREFAGEQIRWFDLKRTGKLVERVRAHNPDIAKNIQDFHKVRPIPQDQLDAITNKDEFTQNQGYQ</sequence>
<dbReference type="GO" id="GO:0009279">
    <property type="term" value="C:cell outer membrane"/>
    <property type="evidence" value="ECO:0007669"/>
    <property type="project" value="UniProtKB-SubCell"/>
</dbReference>
<dbReference type="RefSeq" id="WP_028070401.1">
    <property type="nucleotide sequence ID" value="NZ_JBPFQZ010000009.1"/>
</dbReference>
<evidence type="ECO:0000256" key="3">
    <source>
        <dbReference type="ARBA" id="ARBA00022729"/>
    </source>
</evidence>
<comment type="subcellular location">
    <subcellularLocation>
        <location evidence="1">Cell outer membrane</location>
    </subcellularLocation>
</comment>
<feature type="signal peptide" evidence="6">
    <location>
        <begin position="1"/>
        <end position="19"/>
    </location>
</feature>
<proteinExistence type="inferred from homology"/>
<organism evidence="9 10">
    <name type="scientific">Sphingobacterium thalpophilum</name>
    <dbReference type="NCBI Taxonomy" id="259"/>
    <lineage>
        <taxon>Bacteria</taxon>
        <taxon>Pseudomonadati</taxon>
        <taxon>Bacteroidota</taxon>
        <taxon>Sphingobacteriia</taxon>
        <taxon>Sphingobacteriales</taxon>
        <taxon>Sphingobacteriaceae</taxon>
        <taxon>Sphingobacterium</taxon>
    </lineage>
</organism>
<reference evidence="9 10" key="1">
    <citation type="submission" date="2019-05" db="EMBL/GenBank/DDBJ databases">
        <authorList>
            <consortium name="Pathogen Informatics"/>
        </authorList>
    </citation>
    <scope>NUCLEOTIDE SEQUENCE [LARGE SCALE GENOMIC DNA]</scope>
    <source>
        <strain evidence="9 10">NCTC11429</strain>
    </source>
</reference>
<evidence type="ECO:0000256" key="5">
    <source>
        <dbReference type="ARBA" id="ARBA00023237"/>
    </source>
</evidence>
<keyword evidence="3 6" id="KW-0732">Signal</keyword>
<dbReference type="KEGG" id="stha:NCTC11429_04389"/>
<feature type="domain" description="SusD-like N-terminal" evidence="8">
    <location>
        <begin position="97"/>
        <end position="217"/>
    </location>
</feature>
<name>A0A4U9VY12_9SPHI</name>
<dbReference type="PROSITE" id="PS51257">
    <property type="entry name" value="PROKAR_LIPOPROTEIN"/>
    <property type="match status" value="1"/>
</dbReference>
<feature type="chain" id="PRO_5020840044" evidence="6">
    <location>
        <begin position="20"/>
        <end position="545"/>
    </location>
</feature>
<dbReference type="Pfam" id="PF07980">
    <property type="entry name" value="SusD_RagB"/>
    <property type="match status" value="1"/>
</dbReference>
<comment type="similarity">
    <text evidence="2">Belongs to the SusD family.</text>
</comment>
<evidence type="ECO:0000256" key="6">
    <source>
        <dbReference type="SAM" id="SignalP"/>
    </source>
</evidence>
<feature type="domain" description="RagB/SusD" evidence="7">
    <location>
        <begin position="308"/>
        <end position="544"/>
    </location>
</feature>
<dbReference type="InterPro" id="IPR033985">
    <property type="entry name" value="SusD-like_N"/>
</dbReference>
<evidence type="ECO:0000256" key="2">
    <source>
        <dbReference type="ARBA" id="ARBA00006275"/>
    </source>
</evidence>
<evidence type="ECO:0000256" key="1">
    <source>
        <dbReference type="ARBA" id="ARBA00004442"/>
    </source>
</evidence>
<evidence type="ECO:0000313" key="9">
    <source>
        <dbReference type="EMBL" id="VTR51613.1"/>
    </source>
</evidence>
<dbReference type="GeneID" id="78464975"/>
<dbReference type="Gene3D" id="1.25.40.390">
    <property type="match status" value="1"/>
</dbReference>
<dbReference type="Proteomes" id="UP000308196">
    <property type="component" value="Chromosome"/>
</dbReference>
<protein>
    <submittedName>
        <fullName evidence="9">SusD family</fullName>
    </submittedName>
</protein>
<dbReference type="STRING" id="1123265.GCA_000686625_03679"/>
<evidence type="ECO:0000313" key="10">
    <source>
        <dbReference type="Proteomes" id="UP000308196"/>
    </source>
</evidence>
<evidence type="ECO:0000259" key="7">
    <source>
        <dbReference type="Pfam" id="PF07980"/>
    </source>
</evidence>